<dbReference type="Proteomes" id="UP000051739">
    <property type="component" value="Unassembled WGS sequence"/>
</dbReference>
<feature type="transmembrane region" description="Helical" evidence="2">
    <location>
        <begin position="201"/>
        <end position="224"/>
    </location>
</feature>
<feature type="transmembrane region" description="Helical" evidence="2">
    <location>
        <begin position="358"/>
        <end position="380"/>
    </location>
</feature>
<gene>
    <name evidence="4" type="ORF">FC60_GL000978</name>
</gene>
<feature type="transmembrane region" description="Helical" evidence="2">
    <location>
        <begin position="306"/>
        <end position="327"/>
    </location>
</feature>
<dbReference type="PANTHER" id="PTHR36435">
    <property type="entry name" value="SLR1288 PROTEIN"/>
    <property type="match status" value="1"/>
</dbReference>
<evidence type="ECO:0000313" key="5">
    <source>
        <dbReference type="Proteomes" id="UP000051739"/>
    </source>
</evidence>
<feature type="transmembrane region" description="Helical" evidence="2">
    <location>
        <begin position="68"/>
        <end position="91"/>
    </location>
</feature>
<keyword evidence="5" id="KW-1185">Reference proteome</keyword>
<keyword evidence="2" id="KW-0472">Membrane</keyword>
<reference evidence="4 5" key="1">
    <citation type="journal article" date="2015" name="Genome Announc.">
        <title>Expanding the biotechnology potential of lactobacilli through comparative genomics of 213 strains and associated genera.</title>
        <authorList>
            <person name="Sun Z."/>
            <person name="Harris H.M."/>
            <person name="McCann A."/>
            <person name="Guo C."/>
            <person name="Argimon S."/>
            <person name="Zhang W."/>
            <person name="Yang X."/>
            <person name="Jeffery I.B."/>
            <person name="Cooney J.C."/>
            <person name="Kagawa T.F."/>
            <person name="Liu W."/>
            <person name="Song Y."/>
            <person name="Salvetti E."/>
            <person name="Wrobel A."/>
            <person name="Rasinkangas P."/>
            <person name="Parkhill J."/>
            <person name="Rea M.C."/>
            <person name="O'Sullivan O."/>
            <person name="Ritari J."/>
            <person name="Douillard F.P."/>
            <person name="Paul Ross R."/>
            <person name="Yang R."/>
            <person name="Briner A.E."/>
            <person name="Felis G.E."/>
            <person name="de Vos W.M."/>
            <person name="Barrangou R."/>
            <person name="Klaenhammer T.R."/>
            <person name="Caufield P.W."/>
            <person name="Cui Y."/>
            <person name="Zhang H."/>
            <person name="O'Toole P.W."/>
        </authorList>
    </citation>
    <scope>NUCLEOTIDE SEQUENCE [LARGE SCALE GENOMIC DNA]</scope>
    <source>
        <strain evidence="4 5">DSM 16045</strain>
    </source>
</reference>
<dbReference type="InterPro" id="IPR052710">
    <property type="entry name" value="CAAX_protease"/>
</dbReference>
<name>A0A0R1V5F4_9LACO</name>
<dbReference type="PATRIC" id="fig|1423749.3.peg.992"/>
<comment type="caution">
    <text evidence="4">The sequence shown here is derived from an EMBL/GenBank/DDBJ whole genome shotgun (WGS) entry which is preliminary data.</text>
</comment>
<dbReference type="GO" id="GO:0080120">
    <property type="term" value="P:CAAX-box protein maturation"/>
    <property type="evidence" value="ECO:0007669"/>
    <property type="project" value="UniProtKB-ARBA"/>
</dbReference>
<dbReference type="AlphaFoldDB" id="A0A0R1V5F4"/>
<sequence>MSGNDYLKIWHYAHLGITLFFIVVIAIWETVHTIQLSAFVITVGIFFVLSLMGDFVKRKPQWLTIIMNWLKAIIQPIALILVWAIVTRQIIVHTGLAVRGVISLSFIIYIIMFIPFAGTVAKHFTNPISRIIFLLYWFYIILFMPRFVFPPRYAGPMIYQWMIESGFIFSLALFLLVVVAMRTWHLSWPGIAPRYQEGTRWWIVLLLILIPLIYISLISATPDYQEVLHKLMTFNFHELGINKLFLLTALRAGISEEVIFRFGLIGVLLGALKNHRGRIAWSLLISSLIFGGMHFINLRLQPIGTTLLQVAFAFGLGLLFACVYLYTGQLWLTILFHFLVDFPSFVISHGIVSTATVSSASLITITILVLIFASPLWWLLVGKNRLVMQRHADHLSGTNQHFDYKMNF</sequence>
<dbReference type="RefSeq" id="WP_056937869.1">
    <property type="nucleotide sequence ID" value="NZ_AZFN01000025.1"/>
</dbReference>
<feature type="transmembrane region" description="Helical" evidence="2">
    <location>
        <begin position="97"/>
        <end position="119"/>
    </location>
</feature>
<organism evidence="4 5">
    <name type="scientific">Limosilactobacillus gastricus DSM 16045</name>
    <dbReference type="NCBI Taxonomy" id="1423749"/>
    <lineage>
        <taxon>Bacteria</taxon>
        <taxon>Bacillati</taxon>
        <taxon>Bacillota</taxon>
        <taxon>Bacilli</taxon>
        <taxon>Lactobacillales</taxon>
        <taxon>Lactobacillaceae</taxon>
        <taxon>Limosilactobacillus</taxon>
    </lineage>
</organism>
<dbReference type="EMBL" id="AZFN01000025">
    <property type="protein sequence ID" value="KRM00808.1"/>
    <property type="molecule type" value="Genomic_DNA"/>
</dbReference>
<dbReference type="InterPro" id="IPR003675">
    <property type="entry name" value="Rce1/LyrA-like_dom"/>
</dbReference>
<dbReference type="Pfam" id="PF02517">
    <property type="entry name" value="Rce1-like"/>
    <property type="match status" value="1"/>
</dbReference>
<evidence type="ECO:0000313" key="4">
    <source>
        <dbReference type="EMBL" id="KRM00808.1"/>
    </source>
</evidence>
<feature type="transmembrane region" description="Helical" evidence="2">
    <location>
        <begin position="34"/>
        <end position="56"/>
    </location>
</feature>
<comment type="similarity">
    <text evidence="1">Belongs to the UPF0177 family.</text>
</comment>
<dbReference type="GO" id="GO:0004175">
    <property type="term" value="F:endopeptidase activity"/>
    <property type="evidence" value="ECO:0007669"/>
    <property type="project" value="UniProtKB-ARBA"/>
</dbReference>
<proteinExistence type="inferred from homology"/>
<feature type="domain" description="CAAX prenyl protease 2/Lysostaphin resistance protein A-like" evidence="3">
    <location>
        <begin position="244"/>
        <end position="342"/>
    </location>
</feature>
<keyword evidence="2" id="KW-1133">Transmembrane helix</keyword>
<feature type="transmembrane region" description="Helical" evidence="2">
    <location>
        <begin position="161"/>
        <end position="180"/>
    </location>
</feature>
<feature type="transmembrane region" description="Helical" evidence="2">
    <location>
        <begin position="9"/>
        <end position="28"/>
    </location>
</feature>
<feature type="transmembrane region" description="Helical" evidence="2">
    <location>
        <begin position="131"/>
        <end position="149"/>
    </location>
</feature>
<dbReference type="PANTHER" id="PTHR36435:SF1">
    <property type="entry name" value="CAAX AMINO TERMINAL PROTEASE FAMILY PROTEIN"/>
    <property type="match status" value="1"/>
</dbReference>
<protein>
    <submittedName>
        <fullName evidence="4">Immunity protein PlnI</fullName>
    </submittedName>
</protein>
<accession>A0A0R1V5F4</accession>
<evidence type="ECO:0000256" key="2">
    <source>
        <dbReference type="SAM" id="Phobius"/>
    </source>
</evidence>
<evidence type="ECO:0000259" key="3">
    <source>
        <dbReference type="Pfam" id="PF02517"/>
    </source>
</evidence>
<keyword evidence="2" id="KW-0812">Transmembrane</keyword>
<feature type="transmembrane region" description="Helical" evidence="2">
    <location>
        <begin position="244"/>
        <end position="272"/>
    </location>
</feature>
<feature type="transmembrane region" description="Helical" evidence="2">
    <location>
        <begin position="334"/>
        <end position="352"/>
    </location>
</feature>
<evidence type="ECO:0000256" key="1">
    <source>
        <dbReference type="ARBA" id="ARBA00009067"/>
    </source>
</evidence>
<feature type="transmembrane region" description="Helical" evidence="2">
    <location>
        <begin position="279"/>
        <end position="300"/>
    </location>
</feature>